<keyword evidence="3" id="KW-1185">Reference proteome</keyword>
<gene>
    <name evidence="2" type="ORF">SAMN04488500_10120</name>
</gene>
<reference evidence="2 3" key="1">
    <citation type="submission" date="2017-04" db="EMBL/GenBank/DDBJ databases">
        <authorList>
            <person name="Afonso C.L."/>
            <person name="Miller P.J."/>
            <person name="Scott M.A."/>
            <person name="Spackman E."/>
            <person name="Goraichik I."/>
            <person name="Dimitrov K.M."/>
            <person name="Suarez D.L."/>
            <person name="Swayne D.E."/>
        </authorList>
    </citation>
    <scope>NUCLEOTIDE SEQUENCE [LARGE SCALE GENOMIC DNA]</scope>
    <source>
        <strain evidence="2 3">DSM 5090</strain>
    </source>
</reference>
<dbReference type="OrthoDB" id="9780425at2"/>
<dbReference type="PANTHER" id="PTHR47099">
    <property type="entry name" value="METHYLCOBAMIDE:COM METHYLTRANSFERASE MTBA"/>
    <property type="match status" value="1"/>
</dbReference>
<name>A0A1W1Y619_9FIRM</name>
<dbReference type="STRING" id="112901.SAMN04488500_10120"/>
<dbReference type="PANTHER" id="PTHR47099:SF1">
    <property type="entry name" value="METHYLCOBAMIDE:COM METHYLTRANSFERASE MTBA"/>
    <property type="match status" value="1"/>
</dbReference>
<dbReference type="InterPro" id="IPR052024">
    <property type="entry name" value="Methanogen_methyltrans"/>
</dbReference>
<dbReference type="SUPFAM" id="SSF51726">
    <property type="entry name" value="UROD/MetE-like"/>
    <property type="match status" value="1"/>
</dbReference>
<dbReference type="InterPro" id="IPR000257">
    <property type="entry name" value="Uroporphyrinogen_deCOase"/>
</dbReference>
<evidence type="ECO:0000313" key="3">
    <source>
        <dbReference type="Proteomes" id="UP000192738"/>
    </source>
</evidence>
<dbReference type="AlphaFoldDB" id="A0A1W1Y619"/>
<dbReference type="RefSeq" id="WP_084573561.1">
    <property type="nucleotide sequence ID" value="NZ_CP155572.1"/>
</dbReference>
<dbReference type="Gene3D" id="3.20.20.210">
    <property type="match status" value="1"/>
</dbReference>
<accession>A0A1W1Y619</accession>
<evidence type="ECO:0000259" key="1">
    <source>
        <dbReference type="Pfam" id="PF01208"/>
    </source>
</evidence>
<dbReference type="GO" id="GO:0006779">
    <property type="term" value="P:porphyrin-containing compound biosynthetic process"/>
    <property type="evidence" value="ECO:0007669"/>
    <property type="project" value="InterPro"/>
</dbReference>
<dbReference type="InterPro" id="IPR038071">
    <property type="entry name" value="UROD/MetE-like_sf"/>
</dbReference>
<proteinExistence type="predicted"/>
<dbReference type="Pfam" id="PF01208">
    <property type="entry name" value="URO-D"/>
    <property type="match status" value="1"/>
</dbReference>
<sequence length="348" mass="37531">MSGVIKTDTMTPKERVLGCLQGTKIDRLPSAPLVLNHCSRVTGVTVSQFNSNPQVMGEAQVAAWKRYGYDIPLMFTTTSSVAEAMGTELFFPEDDAPWVERPIAEDAKNIDKVKVADPWKDGRLPVYLNAAKHVVSEIGEQVFVGCIYAAPFTTASHLRGTEMFIRETYKNPGLVNELLELSKASALAMIDALAEIGVVPVIVDPVASSSLISPRQFEKYAMPHLTDIVARAHAKGLPICLHICGKSTPIIELMAETGADILSIDIIDLALTKKLVGSKACLLGNIKPAETMLKGTPEKVAAEVREIIKNAGDSPRGLIVSTGCETPFNAPPENIDAIMTATRLYGQC</sequence>
<organism evidence="2 3">
    <name type="scientific">Sporomusa malonica</name>
    <dbReference type="NCBI Taxonomy" id="112901"/>
    <lineage>
        <taxon>Bacteria</taxon>
        <taxon>Bacillati</taxon>
        <taxon>Bacillota</taxon>
        <taxon>Negativicutes</taxon>
        <taxon>Selenomonadales</taxon>
        <taxon>Sporomusaceae</taxon>
        <taxon>Sporomusa</taxon>
    </lineage>
</organism>
<evidence type="ECO:0000313" key="2">
    <source>
        <dbReference type="EMBL" id="SMC31585.1"/>
    </source>
</evidence>
<dbReference type="CDD" id="cd03465">
    <property type="entry name" value="URO-D_like"/>
    <property type="match status" value="1"/>
</dbReference>
<dbReference type="Proteomes" id="UP000192738">
    <property type="component" value="Unassembled WGS sequence"/>
</dbReference>
<dbReference type="EMBL" id="FWXI01000001">
    <property type="protein sequence ID" value="SMC31585.1"/>
    <property type="molecule type" value="Genomic_DNA"/>
</dbReference>
<dbReference type="GO" id="GO:0004853">
    <property type="term" value="F:uroporphyrinogen decarboxylase activity"/>
    <property type="evidence" value="ECO:0007669"/>
    <property type="project" value="InterPro"/>
</dbReference>
<protein>
    <submittedName>
        <fullName evidence="2">Uroporphyrinogen decarboxylase</fullName>
    </submittedName>
</protein>
<feature type="domain" description="Uroporphyrinogen decarboxylase (URO-D)" evidence="1">
    <location>
        <begin position="11"/>
        <end position="343"/>
    </location>
</feature>